<evidence type="ECO:0000256" key="12">
    <source>
        <dbReference type="SAM" id="MobiDB-lite"/>
    </source>
</evidence>
<sequence length="749" mass="82464">MAPSPLTVKEQEEHPLDLTPPPTPDFPTSISGFFSPSVPKVLGHAASKNEEVDQIEWVPSAGRSLLDGGFRSLFGCHLSTSETWGLGTVKELRKRDDSIARHSGPGAISPRVGADILRVVSPKAAGPTPDSGDPEPSSPVPLRAAGAQDLPAQEDDAGGAPRCGQTPGAKRGERARLGARTEARSPGRERAEGQKSGSVQLGHVTSTPPATQTAGRCRQENRPIRGAAARGNVESGAAGEGVPGAQSNQHCPIAPAWDVAPRAPRAPAQPPRAAPGGRCTPFCLVRAAEARAGRLGARRGSGAALEVQGQRVSRDRIDCVGEFEVGVTSFPNCAFRSTDVDSVVFEDVVVDFTPEEWALLDRGQRRLYRDVMLETCRNLASLGENWKCPGIEHQHKNKGTCMRCHAVEMPSENNGSNQCGETNQISNFIVHKRLSTGVKSCEYIKFEKAIMDTTSLKSPITSSQHGQKPHQCKECGRTFICYSSFRAHIRAHTEEKPYTCKECGKAFIYFSKLRVHIRIHTGEKPYECEKCGKTFRSPSNLWTHRETHTVEKLYACRECEKSFSSPSSLRKHAKVHSAEKAYECKECGKAFLHSFYLIIHARMHTGEKAYKCVECGKAYSWPSDLRIHMRTHSGEKPYECKQCQKSFSSPSSFKGHLRTHTGEKPYACNECGKAFSSLSYFRTHVRIHTGEKPYICKQCGKAFSWSSSFRGHLRTHSREKPCKCKECGKVFSRLSSLQRHMRNHSGEKL</sequence>
<dbReference type="InterPro" id="IPR036051">
    <property type="entry name" value="KRAB_dom_sf"/>
</dbReference>
<evidence type="ECO:0000313" key="16">
    <source>
        <dbReference type="RefSeq" id="XP_035579030.1"/>
    </source>
</evidence>
<feature type="domain" description="C2H2-type" evidence="13">
    <location>
        <begin position="610"/>
        <end position="637"/>
    </location>
</feature>
<reference evidence="16" key="1">
    <citation type="submission" date="2025-08" db="UniProtKB">
        <authorList>
            <consortium name="RefSeq"/>
        </authorList>
    </citation>
    <scope>IDENTIFICATION</scope>
    <source>
        <tissue evidence="16">Blood</tissue>
    </source>
</reference>
<feature type="domain" description="C2H2-type" evidence="13">
    <location>
        <begin position="638"/>
        <end position="665"/>
    </location>
</feature>
<keyword evidence="3" id="KW-0479">Metal-binding</keyword>
<evidence type="ECO:0000256" key="1">
    <source>
        <dbReference type="ARBA" id="ARBA00004123"/>
    </source>
</evidence>
<dbReference type="SUPFAM" id="SSF57667">
    <property type="entry name" value="beta-beta-alpha zinc fingers"/>
    <property type="match status" value="6"/>
</dbReference>
<dbReference type="FunFam" id="3.30.160.60:FF:000006">
    <property type="entry name" value="Zinc finger protein 184 (Kruppel-like)"/>
    <property type="match status" value="1"/>
</dbReference>
<dbReference type="Gene3D" id="3.30.160.60">
    <property type="entry name" value="Classic Zinc Finger"/>
    <property type="match status" value="10"/>
</dbReference>
<organism evidence="15 16">
    <name type="scientific">Zalophus californianus</name>
    <name type="common">California sealion</name>
    <dbReference type="NCBI Taxonomy" id="9704"/>
    <lineage>
        <taxon>Eukaryota</taxon>
        <taxon>Metazoa</taxon>
        <taxon>Chordata</taxon>
        <taxon>Craniata</taxon>
        <taxon>Vertebrata</taxon>
        <taxon>Euteleostomi</taxon>
        <taxon>Mammalia</taxon>
        <taxon>Eutheria</taxon>
        <taxon>Laurasiatheria</taxon>
        <taxon>Carnivora</taxon>
        <taxon>Caniformia</taxon>
        <taxon>Pinnipedia</taxon>
        <taxon>Otariidae</taxon>
        <taxon>Zalophus</taxon>
    </lineage>
</organism>
<keyword evidence="7" id="KW-0805">Transcription regulation</keyword>
<dbReference type="Proteomes" id="UP000515165">
    <property type="component" value="Chromosome 1"/>
</dbReference>
<evidence type="ECO:0000256" key="7">
    <source>
        <dbReference type="ARBA" id="ARBA00023015"/>
    </source>
</evidence>
<dbReference type="GeneID" id="113916378"/>
<evidence type="ECO:0000256" key="3">
    <source>
        <dbReference type="ARBA" id="ARBA00022723"/>
    </source>
</evidence>
<dbReference type="InterPro" id="IPR013087">
    <property type="entry name" value="Znf_C2H2_type"/>
</dbReference>
<dbReference type="GO" id="GO:0000981">
    <property type="term" value="F:DNA-binding transcription factor activity, RNA polymerase II-specific"/>
    <property type="evidence" value="ECO:0007669"/>
    <property type="project" value="TreeGrafter"/>
</dbReference>
<dbReference type="FunFam" id="3.30.160.60:FF:001049">
    <property type="entry name" value="zinc finger protein 319"/>
    <property type="match status" value="1"/>
</dbReference>
<dbReference type="RefSeq" id="XP_035579030.1">
    <property type="nucleotide sequence ID" value="XM_035723137.1"/>
</dbReference>
<comment type="subcellular location">
    <subcellularLocation>
        <location evidence="1">Nucleus</location>
    </subcellularLocation>
</comment>
<dbReference type="Pfam" id="PF00096">
    <property type="entry name" value="zf-C2H2"/>
    <property type="match status" value="9"/>
</dbReference>
<dbReference type="SMART" id="SM00349">
    <property type="entry name" value="KRAB"/>
    <property type="match status" value="1"/>
</dbReference>
<feature type="domain" description="C2H2-type" evidence="13">
    <location>
        <begin position="554"/>
        <end position="581"/>
    </location>
</feature>
<dbReference type="PROSITE" id="PS50805">
    <property type="entry name" value="KRAB"/>
    <property type="match status" value="1"/>
</dbReference>
<keyword evidence="5 11" id="KW-0863">Zinc-finger</keyword>
<gene>
    <name evidence="16" type="primary">LOC113916378</name>
</gene>
<keyword evidence="8" id="KW-0238">DNA-binding</keyword>
<evidence type="ECO:0000259" key="13">
    <source>
        <dbReference type="PROSITE" id="PS50157"/>
    </source>
</evidence>
<protein>
    <submittedName>
        <fullName evidence="16">Zinc finger protein 77-like</fullName>
    </submittedName>
</protein>
<feature type="domain" description="C2H2-type" evidence="13">
    <location>
        <begin position="498"/>
        <end position="525"/>
    </location>
</feature>
<dbReference type="PROSITE" id="PS50157">
    <property type="entry name" value="ZINC_FINGER_C2H2_2"/>
    <property type="match status" value="10"/>
</dbReference>
<feature type="domain" description="C2H2-type" evidence="13">
    <location>
        <begin position="582"/>
        <end position="609"/>
    </location>
</feature>
<feature type="compositionally biased region" description="Polar residues" evidence="12">
    <location>
        <begin position="195"/>
        <end position="214"/>
    </location>
</feature>
<feature type="domain" description="C2H2-type" evidence="13">
    <location>
        <begin position="666"/>
        <end position="693"/>
    </location>
</feature>
<dbReference type="CDD" id="cd07765">
    <property type="entry name" value="KRAB_A-box"/>
    <property type="match status" value="1"/>
</dbReference>
<evidence type="ECO:0000256" key="4">
    <source>
        <dbReference type="ARBA" id="ARBA00022737"/>
    </source>
</evidence>
<feature type="domain" description="C2H2-type" evidence="13">
    <location>
        <begin position="470"/>
        <end position="497"/>
    </location>
</feature>
<dbReference type="GO" id="GO:0005634">
    <property type="term" value="C:nucleus"/>
    <property type="evidence" value="ECO:0007669"/>
    <property type="project" value="UniProtKB-SubCell"/>
</dbReference>
<evidence type="ECO:0000256" key="10">
    <source>
        <dbReference type="ARBA" id="ARBA00023242"/>
    </source>
</evidence>
<proteinExistence type="inferred from homology"/>
<keyword evidence="10" id="KW-0539">Nucleus</keyword>
<dbReference type="FunFam" id="3.30.160.60:FF:002254">
    <property type="entry name" value="Zinc finger protein 540"/>
    <property type="match status" value="1"/>
</dbReference>
<dbReference type="GO" id="GO:0008270">
    <property type="term" value="F:zinc ion binding"/>
    <property type="evidence" value="ECO:0007669"/>
    <property type="project" value="UniProtKB-KW"/>
</dbReference>
<feature type="domain" description="KRAB" evidence="14">
    <location>
        <begin position="343"/>
        <end position="435"/>
    </location>
</feature>
<dbReference type="FunFam" id="3.30.160.60:FF:001158">
    <property type="entry name" value="zinc finger protein 22"/>
    <property type="match status" value="1"/>
</dbReference>
<dbReference type="PANTHER" id="PTHR23226">
    <property type="entry name" value="ZINC FINGER AND SCAN DOMAIN-CONTAINING"/>
    <property type="match status" value="1"/>
</dbReference>
<dbReference type="FunFam" id="3.30.160.60:FF:000099">
    <property type="entry name" value="Zinc finger protein 79"/>
    <property type="match status" value="1"/>
</dbReference>
<feature type="compositionally biased region" description="Basic and acidic residues" evidence="12">
    <location>
        <begin position="170"/>
        <end position="193"/>
    </location>
</feature>
<feature type="domain" description="C2H2-type" evidence="13">
    <location>
        <begin position="694"/>
        <end position="721"/>
    </location>
</feature>
<dbReference type="FunFam" id="3.30.160.60:FF:002343">
    <property type="entry name" value="Zinc finger protein 33A"/>
    <property type="match status" value="1"/>
</dbReference>
<keyword evidence="15" id="KW-1185">Reference proteome</keyword>
<dbReference type="InterPro" id="IPR036236">
    <property type="entry name" value="Znf_C2H2_sf"/>
</dbReference>
<evidence type="ECO:0000259" key="14">
    <source>
        <dbReference type="PROSITE" id="PS50805"/>
    </source>
</evidence>
<dbReference type="Gene3D" id="6.10.140.140">
    <property type="match status" value="1"/>
</dbReference>
<evidence type="ECO:0000256" key="6">
    <source>
        <dbReference type="ARBA" id="ARBA00022833"/>
    </source>
</evidence>
<dbReference type="OrthoDB" id="9749989at2759"/>
<dbReference type="GO" id="GO:0000978">
    <property type="term" value="F:RNA polymerase II cis-regulatory region sequence-specific DNA binding"/>
    <property type="evidence" value="ECO:0007669"/>
    <property type="project" value="TreeGrafter"/>
</dbReference>
<feature type="region of interest" description="Disordered" evidence="12">
    <location>
        <begin position="1"/>
        <end position="32"/>
    </location>
</feature>
<dbReference type="PANTHER" id="PTHR23226:SF416">
    <property type="entry name" value="FI01424P"/>
    <property type="match status" value="1"/>
</dbReference>
<keyword evidence="9" id="KW-0804">Transcription</keyword>
<evidence type="ECO:0000256" key="9">
    <source>
        <dbReference type="ARBA" id="ARBA00023163"/>
    </source>
</evidence>
<dbReference type="FunFam" id="3.30.160.60:FF:000156">
    <property type="entry name" value="Zinc finger protein 568"/>
    <property type="match status" value="2"/>
</dbReference>
<dbReference type="FunFam" id="3.30.160.60:FF:000643">
    <property type="entry name" value="Zinc finger protein 668"/>
    <property type="match status" value="1"/>
</dbReference>
<feature type="domain" description="C2H2-type" evidence="13">
    <location>
        <begin position="526"/>
        <end position="553"/>
    </location>
</feature>
<evidence type="ECO:0000313" key="15">
    <source>
        <dbReference type="Proteomes" id="UP000515165"/>
    </source>
</evidence>
<dbReference type="Pfam" id="PF01352">
    <property type="entry name" value="KRAB"/>
    <property type="match status" value="1"/>
</dbReference>
<evidence type="ECO:0000256" key="5">
    <source>
        <dbReference type="ARBA" id="ARBA00022771"/>
    </source>
</evidence>
<evidence type="ECO:0000256" key="8">
    <source>
        <dbReference type="ARBA" id="ARBA00023125"/>
    </source>
</evidence>
<dbReference type="SUPFAM" id="SSF109640">
    <property type="entry name" value="KRAB domain (Kruppel-associated box)"/>
    <property type="match status" value="1"/>
</dbReference>
<keyword evidence="6" id="KW-0862">Zinc</keyword>
<evidence type="ECO:0000256" key="11">
    <source>
        <dbReference type="PROSITE-ProRule" id="PRU00042"/>
    </source>
</evidence>
<name>A0A6P9EW98_ZALCA</name>
<dbReference type="InterPro" id="IPR001909">
    <property type="entry name" value="KRAB"/>
</dbReference>
<feature type="domain" description="C2H2-type" evidence="13">
    <location>
        <begin position="722"/>
        <end position="749"/>
    </location>
</feature>
<keyword evidence="4" id="KW-0677">Repeat</keyword>
<feature type="region of interest" description="Disordered" evidence="12">
    <location>
        <begin position="122"/>
        <end position="252"/>
    </location>
</feature>
<dbReference type="KEGG" id="zca:113916378"/>
<dbReference type="FunFam" id="3.30.160.60:FF:000184">
    <property type="entry name" value="Zinc finger protein 333"/>
    <property type="match status" value="1"/>
</dbReference>
<comment type="similarity">
    <text evidence="2">Belongs to the krueppel C2H2-type zinc-finger protein family.</text>
</comment>
<dbReference type="PROSITE" id="PS00028">
    <property type="entry name" value="ZINC_FINGER_C2H2_1"/>
    <property type="match status" value="10"/>
</dbReference>
<accession>A0A6P9EW98</accession>
<evidence type="ECO:0000256" key="2">
    <source>
        <dbReference type="ARBA" id="ARBA00006991"/>
    </source>
</evidence>
<dbReference type="AlphaFoldDB" id="A0A6P9EW98"/>
<dbReference type="SMART" id="SM00355">
    <property type="entry name" value="ZnF_C2H2"/>
    <property type="match status" value="10"/>
</dbReference>